<organism evidence="6 7">
    <name type="scientific">Ottowia beijingensis</name>
    <dbReference type="NCBI Taxonomy" id="1207057"/>
    <lineage>
        <taxon>Bacteria</taxon>
        <taxon>Pseudomonadati</taxon>
        <taxon>Pseudomonadota</taxon>
        <taxon>Betaproteobacteria</taxon>
        <taxon>Burkholderiales</taxon>
        <taxon>Comamonadaceae</taxon>
        <taxon>Ottowia</taxon>
    </lineage>
</organism>
<dbReference type="RefSeq" id="WP_180551493.1">
    <property type="nucleotide sequence ID" value="NZ_JACCKX010000001.1"/>
</dbReference>
<accession>A0A853IZA8</accession>
<evidence type="ECO:0000313" key="7">
    <source>
        <dbReference type="Proteomes" id="UP000589716"/>
    </source>
</evidence>
<dbReference type="SUPFAM" id="SSF52540">
    <property type="entry name" value="P-loop containing nucleoside triphosphate hydrolases"/>
    <property type="match status" value="1"/>
</dbReference>
<sequence>MNAVTSASDYAIELRDLRKSFGKTEIIRGANLAVRPGERVAIIGPNGAGKSTLFNLISGRLTPSSGEVLLNGQRIDGKKPYEINRMGLARSFQITNVFPKLSVFENLRCALLWTMGYRYTFMRFLSRLHDANARAEELLRMIQLQGKRDVLAVNLPYAEQRALEIGVTIAGGADVILLDEPTAGMSRAETKHFIEMIRQVTEGKTLLTVEHDMGVVFGLADKIAVVVYGEVIAFDTPEAVRANQRVQEAYLGSSVADAQAAGH</sequence>
<dbReference type="InterPro" id="IPR032823">
    <property type="entry name" value="BCA_ABC_TP_C"/>
</dbReference>
<keyword evidence="7" id="KW-1185">Reference proteome</keyword>
<dbReference type="InterPro" id="IPR003593">
    <property type="entry name" value="AAA+_ATPase"/>
</dbReference>
<evidence type="ECO:0000256" key="4">
    <source>
        <dbReference type="ARBA" id="ARBA00022840"/>
    </source>
</evidence>
<evidence type="ECO:0000259" key="5">
    <source>
        <dbReference type="PROSITE" id="PS50893"/>
    </source>
</evidence>
<evidence type="ECO:0000256" key="1">
    <source>
        <dbReference type="ARBA" id="ARBA00022448"/>
    </source>
</evidence>
<protein>
    <submittedName>
        <fullName evidence="6">ABC transporter ATP-binding protein</fullName>
    </submittedName>
</protein>
<keyword evidence="3" id="KW-0547">Nucleotide-binding</keyword>
<dbReference type="PROSITE" id="PS50893">
    <property type="entry name" value="ABC_TRANSPORTER_2"/>
    <property type="match status" value="1"/>
</dbReference>
<keyword evidence="1" id="KW-0813">Transport</keyword>
<dbReference type="AlphaFoldDB" id="A0A853IZA8"/>
<dbReference type="SMART" id="SM00382">
    <property type="entry name" value="AAA"/>
    <property type="match status" value="1"/>
</dbReference>
<dbReference type="GO" id="GO:0005886">
    <property type="term" value="C:plasma membrane"/>
    <property type="evidence" value="ECO:0007669"/>
    <property type="project" value="TreeGrafter"/>
</dbReference>
<dbReference type="InterPro" id="IPR003439">
    <property type="entry name" value="ABC_transporter-like_ATP-bd"/>
</dbReference>
<evidence type="ECO:0000313" key="6">
    <source>
        <dbReference type="EMBL" id="NZA03244.1"/>
    </source>
</evidence>
<gene>
    <name evidence="6" type="ORF">H0I39_18720</name>
</gene>
<dbReference type="InterPro" id="IPR027417">
    <property type="entry name" value="P-loop_NTPase"/>
</dbReference>
<comment type="caution">
    <text evidence="6">The sequence shown here is derived from an EMBL/GenBank/DDBJ whole genome shotgun (WGS) entry which is preliminary data.</text>
</comment>
<dbReference type="CDD" id="cd03219">
    <property type="entry name" value="ABC_Mj1267_LivG_branched"/>
    <property type="match status" value="1"/>
</dbReference>
<dbReference type="InterPro" id="IPR051120">
    <property type="entry name" value="ABC_AA/LPS_Transport"/>
</dbReference>
<evidence type="ECO:0000256" key="3">
    <source>
        <dbReference type="ARBA" id="ARBA00022741"/>
    </source>
</evidence>
<proteinExistence type="predicted"/>
<dbReference type="GO" id="GO:0016887">
    <property type="term" value="F:ATP hydrolysis activity"/>
    <property type="evidence" value="ECO:0007669"/>
    <property type="project" value="InterPro"/>
</dbReference>
<dbReference type="GO" id="GO:0005524">
    <property type="term" value="F:ATP binding"/>
    <property type="evidence" value="ECO:0007669"/>
    <property type="project" value="UniProtKB-KW"/>
</dbReference>
<dbReference type="Proteomes" id="UP000589716">
    <property type="component" value="Unassembled WGS sequence"/>
</dbReference>
<dbReference type="EMBL" id="JACCKX010000001">
    <property type="protein sequence ID" value="NZA03244.1"/>
    <property type="molecule type" value="Genomic_DNA"/>
</dbReference>
<dbReference type="Pfam" id="PF00005">
    <property type="entry name" value="ABC_tran"/>
    <property type="match status" value="1"/>
</dbReference>
<name>A0A853IZA8_9BURK</name>
<keyword evidence="2" id="KW-0472">Membrane</keyword>
<keyword evidence="4 6" id="KW-0067">ATP-binding</keyword>
<evidence type="ECO:0000256" key="2">
    <source>
        <dbReference type="ARBA" id="ARBA00022475"/>
    </source>
</evidence>
<dbReference type="PANTHER" id="PTHR45772:SF3">
    <property type="entry name" value="ABC TRANSPORTER ATP-BINDING PROTEIN"/>
    <property type="match status" value="1"/>
</dbReference>
<keyword evidence="2" id="KW-1003">Cell membrane</keyword>
<dbReference type="PANTHER" id="PTHR45772">
    <property type="entry name" value="CONSERVED COMPONENT OF ABC TRANSPORTER FOR NATURAL AMINO ACIDS-RELATED"/>
    <property type="match status" value="1"/>
</dbReference>
<feature type="domain" description="ABC transporter" evidence="5">
    <location>
        <begin position="12"/>
        <end position="253"/>
    </location>
</feature>
<reference evidence="6 7" key="1">
    <citation type="submission" date="2020-07" db="EMBL/GenBank/DDBJ databases">
        <authorList>
            <person name="Maaloum M."/>
        </authorList>
    </citation>
    <scope>NUCLEOTIDE SEQUENCE [LARGE SCALE GENOMIC DNA]</scope>
    <source>
        <strain evidence="6 7">GCS-AN-3</strain>
    </source>
</reference>
<dbReference type="Gene3D" id="3.40.50.300">
    <property type="entry name" value="P-loop containing nucleotide triphosphate hydrolases"/>
    <property type="match status" value="1"/>
</dbReference>
<dbReference type="Pfam" id="PF12399">
    <property type="entry name" value="BCA_ABC_TP_C"/>
    <property type="match status" value="1"/>
</dbReference>